<gene>
    <name evidence="4" type="ORF">ACFPYJ_21450</name>
</gene>
<evidence type="ECO:0000259" key="3">
    <source>
        <dbReference type="PROSITE" id="PS51272"/>
    </source>
</evidence>
<accession>A0ABW0W4F2</accession>
<evidence type="ECO:0000256" key="1">
    <source>
        <dbReference type="SAM" id="MobiDB-lite"/>
    </source>
</evidence>
<protein>
    <submittedName>
        <fullName evidence="4">S-layer homology domain-containing protein</fullName>
    </submittedName>
</protein>
<feature type="region of interest" description="Disordered" evidence="1">
    <location>
        <begin position="304"/>
        <end position="335"/>
    </location>
</feature>
<dbReference type="InterPro" id="IPR001119">
    <property type="entry name" value="SLH_dom"/>
</dbReference>
<feature type="compositionally biased region" description="Low complexity" evidence="1">
    <location>
        <begin position="304"/>
        <end position="325"/>
    </location>
</feature>
<dbReference type="Pfam" id="PF00395">
    <property type="entry name" value="SLH"/>
    <property type="match status" value="2"/>
</dbReference>
<evidence type="ECO:0000313" key="5">
    <source>
        <dbReference type="Proteomes" id="UP001596047"/>
    </source>
</evidence>
<feature type="domain" description="SLH" evidence="3">
    <location>
        <begin position="20"/>
        <end position="83"/>
    </location>
</feature>
<evidence type="ECO:0000313" key="4">
    <source>
        <dbReference type="EMBL" id="MFC5651634.1"/>
    </source>
</evidence>
<feature type="domain" description="SLH" evidence="3">
    <location>
        <begin position="150"/>
        <end position="213"/>
    </location>
</feature>
<organism evidence="4 5">
    <name type="scientific">Paenibacillus solisilvae</name>
    <dbReference type="NCBI Taxonomy" id="2486751"/>
    <lineage>
        <taxon>Bacteria</taxon>
        <taxon>Bacillati</taxon>
        <taxon>Bacillota</taxon>
        <taxon>Bacilli</taxon>
        <taxon>Bacillales</taxon>
        <taxon>Paenibacillaceae</taxon>
        <taxon>Paenibacillus</taxon>
    </lineage>
</organism>
<comment type="caution">
    <text evidence="4">The sequence shown here is derived from an EMBL/GenBank/DDBJ whole genome shotgun (WGS) entry which is preliminary data.</text>
</comment>
<proteinExistence type="predicted"/>
<dbReference type="Proteomes" id="UP001596047">
    <property type="component" value="Unassembled WGS sequence"/>
</dbReference>
<name>A0ABW0W4F2_9BACL</name>
<reference evidence="5" key="1">
    <citation type="journal article" date="2019" name="Int. J. Syst. Evol. Microbiol.">
        <title>The Global Catalogue of Microorganisms (GCM) 10K type strain sequencing project: providing services to taxonomists for standard genome sequencing and annotation.</title>
        <authorList>
            <consortium name="The Broad Institute Genomics Platform"/>
            <consortium name="The Broad Institute Genome Sequencing Center for Infectious Disease"/>
            <person name="Wu L."/>
            <person name="Ma J."/>
        </authorList>
    </citation>
    <scope>NUCLEOTIDE SEQUENCE [LARGE SCALE GENOMIC DNA]</scope>
    <source>
        <strain evidence="5">CGMCC 1.3240</strain>
    </source>
</reference>
<feature type="signal peptide" evidence="2">
    <location>
        <begin position="1"/>
        <end position="24"/>
    </location>
</feature>
<dbReference type="PROSITE" id="PS51272">
    <property type="entry name" value="SLH"/>
    <property type="match status" value="2"/>
</dbReference>
<keyword evidence="5" id="KW-1185">Reference proteome</keyword>
<evidence type="ECO:0000256" key="2">
    <source>
        <dbReference type="SAM" id="SignalP"/>
    </source>
</evidence>
<sequence>MKKTLFIFTVVVLMITAISQSVWAFSDTKNDPNADKISALQDQGIVLGSNDGTFKPKDKLTYAAGITIVVKGLGLNLNGKQFFKQPLATDYFTKANNQAWYSESFVIAGENNLDLPRDLDPAAVMSREQFAHLLFRGIMATGDYAFIEIFVDINDQSDIASAYMDSIQKLLIANIVKLDAKHNFYPKEAITRGEAAGWLFDAINFVKENKNNIPPVEEQPPFPLTDLAISVKAINADVNEVTVTAQAPNPGYGMRIASLLFDGDQAIINIEPTFPKKDMMYPQVVTQVKAVTYVSSAYKPVLGANSSSDEGSAGSGAIAAEPSEGISSADGSTIH</sequence>
<dbReference type="EMBL" id="JBHSOW010000080">
    <property type="protein sequence ID" value="MFC5651634.1"/>
    <property type="molecule type" value="Genomic_DNA"/>
</dbReference>
<feature type="chain" id="PRO_5046046277" evidence="2">
    <location>
        <begin position="25"/>
        <end position="335"/>
    </location>
</feature>
<dbReference type="RefSeq" id="WP_379190269.1">
    <property type="nucleotide sequence ID" value="NZ_JBHSOW010000080.1"/>
</dbReference>
<keyword evidence="2" id="KW-0732">Signal</keyword>